<organism evidence="1 2">
    <name type="scientific">Aspergillus tubingensis (strain CBS 134.48)</name>
    <dbReference type="NCBI Taxonomy" id="767770"/>
    <lineage>
        <taxon>Eukaryota</taxon>
        <taxon>Fungi</taxon>
        <taxon>Dikarya</taxon>
        <taxon>Ascomycota</taxon>
        <taxon>Pezizomycotina</taxon>
        <taxon>Eurotiomycetes</taxon>
        <taxon>Eurotiomycetidae</taxon>
        <taxon>Eurotiales</taxon>
        <taxon>Aspergillaceae</taxon>
        <taxon>Aspergillus</taxon>
        <taxon>Aspergillus subgen. Circumdati</taxon>
    </lineage>
</organism>
<accession>A0A1L9MW73</accession>
<evidence type="ECO:0000313" key="1">
    <source>
        <dbReference type="EMBL" id="OJI81263.1"/>
    </source>
</evidence>
<keyword evidence="2" id="KW-1185">Reference proteome</keyword>
<gene>
    <name evidence="1" type="ORF">ASPTUDRAFT_46603</name>
</gene>
<dbReference type="VEuPathDB" id="FungiDB:ASPTUDRAFT_46603"/>
<dbReference type="EMBL" id="KV878206">
    <property type="protein sequence ID" value="OJI81263.1"/>
    <property type="molecule type" value="Genomic_DNA"/>
</dbReference>
<reference evidence="2" key="1">
    <citation type="journal article" date="2017" name="Genome Biol.">
        <title>Comparative genomics reveals high biological diversity and specific adaptations in the industrially and medically important fungal genus Aspergillus.</title>
        <authorList>
            <person name="de Vries R.P."/>
            <person name="Riley R."/>
            <person name="Wiebenga A."/>
            <person name="Aguilar-Osorio G."/>
            <person name="Amillis S."/>
            <person name="Uchima C.A."/>
            <person name="Anderluh G."/>
            <person name="Asadollahi M."/>
            <person name="Askin M."/>
            <person name="Barry K."/>
            <person name="Battaglia E."/>
            <person name="Bayram O."/>
            <person name="Benocci T."/>
            <person name="Braus-Stromeyer S.A."/>
            <person name="Caldana C."/>
            <person name="Canovas D."/>
            <person name="Cerqueira G.C."/>
            <person name="Chen F."/>
            <person name="Chen W."/>
            <person name="Choi C."/>
            <person name="Clum A."/>
            <person name="Dos Santos R.A."/>
            <person name="Damasio A.R."/>
            <person name="Diallinas G."/>
            <person name="Emri T."/>
            <person name="Fekete E."/>
            <person name="Flipphi M."/>
            <person name="Freyberg S."/>
            <person name="Gallo A."/>
            <person name="Gournas C."/>
            <person name="Habgood R."/>
            <person name="Hainaut M."/>
            <person name="Harispe M.L."/>
            <person name="Henrissat B."/>
            <person name="Hilden K.S."/>
            <person name="Hope R."/>
            <person name="Hossain A."/>
            <person name="Karabika E."/>
            <person name="Karaffa L."/>
            <person name="Karanyi Z."/>
            <person name="Krasevec N."/>
            <person name="Kuo A."/>
            <person name="Kusch H."/>
            <person name="LaButti K."/>
            <person name="Lagendijk E.L."/>
            <person name="Lapidus A."/>
            <person name="Levasseur A."/>
            <person name="Lindquist E."/>
            <person name="Lipzen A."/>
            <person name="Logrieco A.F."/>
            <person name="MacCabe A."/>
            <person name="Maekelae M.R."/>
            <person name="Malavazi I."/>
            <person name="Melin P."/>
            <person name="Meyer V."/>
            <person name="Mielnichuk N."/>
            <person name="Miskei M."/>
            <person name="Molnar A.P."/>
            <person name="Mule G."/>
            <person name="Ngan C.Y."/>
            <person name="Orejas M."/>
            <person name="Orosz E."/>
            <person name="Ouedraogo J.P."/>
            <person name="Overkamp K.M."/>
            <person name="Park H.-S."/>
            <person name="Perrone G."/>
            <person name="Piumi F."/>
            <person name="Punt P.J."/>
            <person name="Ram A.F."/>
            <person name="Ramon A."/>
            <person name="Rauscher S."/>
            <person name="Record E."/>
            <person name="Riano-Pachon D.M."/>
            <person name="Robert V."/>
            <person name="Roehrig J."/>
            <person name="Ruller R."/>
            <person name="Salamov A."/>
            <person name="Salih N.S."/>
            <person name="Samson R.A."/>
            <person name="Sandor E."/>
            <person name="Sanguinetti M."/>
            <person name="Schuetze T."/>
            <person name="Sepcic K."/>
            <person name="Shelest E."/>
            <person name="Sherlock G."/>
            <person name="Sophianopoulou V."/>
            <person name="Squina F.M."/>
            <person name="Sun H."/>
            <person name="Susca A."/>
            <person name="Todd R.B."/>
            <person name="Tsang A."/>
            <person name="Unkles S.E."/>
            <person name="van de Wiele N."/>
            <person name="van Rossen-Uffink D."/>
            <person name="Oliveira J.V."/>
            <person name="Vesth T.C."/>
            <person name="Visser J."/>
            <person name="Yu J.-H."/>
            <person name="Zhou M."/>
            <person name="Andersen M.R."/>
            <person name="Archer D.B."/>
            <person name="Baker S.E."/>
            <person name="Benoit I."/>
            <person name="Brakhage A.A."/>
            <person name="Braus G.H."/>
            <person name="Fischer R."/>
            <person name="Frisvad J.C."/>
            <person name="Goldman G.H."/>
            <person name="Houbraken J."/>
            <person name="Oakley B."/>
            <person name="Pocsi I."/>
            <person name="Scazzocchio C."/>
            <person name="Seiboth B."/>
            <person name="vanKuyk P.A."/>
            <person name="Wortman J."/>
            <person name="Dyer P.S."/>
            <person name="Grigoriev I.V."/>
        </authorList>
    </citation>
    <scope>NUCLEOTIDE SEQUENCE [LARGE SCALE GENOMIC DNA]</scope>
    <source>
        <strain evidence="2">CBS 134.48</strain>
    </source>
</reference>
<name>A0A1L9MW73_ASPTC</name>
<proteinExistence type="predicted"/>
<protein>
    <submittedName>
        <fullName evidence="1">Uncharacterized protein</fullName>
    </submittedName>
</protein>
<dbReference type="AlphaFoldDB" id="A0A1L9MW73"/>
<sequence>MQNLKWLREYCLDVPIPDIYTLGSSTGRSEGIEFVQIGRFPVKPTSLRMNTELRAS</sequence>
<dbReference type="Proteomes" id="UP000184304">
    <property type="component" value="Unassembled WGS sequence"/>
</dbReference>
<evidence type="ECO:0000313" key="2">
    <source>
        <dbReference type="Proteomes" id="UP000184304"/>
    </source>
</evidence>